<dbReference type="PATRIC" id="fig|28229.3.peg.1211"/>
<dbReference type="OrthoDB" id="9815894at2"/>
<reference evidence="3 4" key="1">
    <citation type="submission" date="2014-08" db="EMBL/GenBank/DDBJ databases">
        <title>Genomic and Phenotypic Diversity of Colwellia psychrerythraea strains from Disparate Marine Basins.</title>
        <authorList>
            <person name="Techtmann S.M."/>
            <person name="Stelling S.C."/>
            <person name="Utturkar S.M."/>
            <person name="Alshibli N."/>
            <person name="Harris A."/>
            <person name="Brown S.D."/>
            <person name="Hazen T.C."/>
        </authorList>
    </citation>
    <scope>NUCLEOTIDE SEQUENCE [LARGE SCALE GENOMIC DNA]</scope>
    <source>
        <strain evidence="3 4">GAB14E</strain>
    </source>
</reference>
<evidence type="ECO:0000256" key="1">
    <source>
        <dbReference type="ARBA" id="ARBA00022679"/>
    </source>
</evidence>
<keyword evidence="1 3" id="KW-0808">Transferase</keyword>
<dbReference type="GO" id="GO:0008476">
    <property type="term" value="F:protein-tyrosine sulfotransferase activity"/>
    <property type="evidence" value="ECO:0007669"/>
    <property type="project" value="InterPro"/>
</dbReference>
<keyword evidence="2" id="KW-0802">TPR repeat</keyword>
<dbReference type="SUPFAM" id="SSF52540">
    <property type="entry name" value="P-loop containing nucleoside triphosphate hydrolases"/>
    <property type="match status" value="1"/>
</dbReference>
<proteinExistence type="predicted"/>
<dbReference type="SMART" id="SM00028">
    <property type="entry name" value="TPR"/>
    <property type="match status" value="5"/>
</dbReference>
<name>A0A099L1K6_COLPS</name>
<accession>A0A099L1K6</accession>
<dbReference type="Pfam" id="PF13432">
    <property type="entry name" value="TPR_16"/>
    <property type="match status" value="1"/>
</dbReference>
<evidence type="ECO:0000313" key="4">
    <source>
        <dbReference type="Proteomes" id="UP000029868"/>
    </source>
</evidence>
<feature type="repeat" description="TPR" evidence="2">
    <location>
        <begin position="154"/>
        <end position="187"/>
    </location>
</feature>
<dbReference type="PANTHER" id="PTHR12788:SF10">
    <property type="entry name" value="PROTEIN-TYROSINE SULFOTRANSFERASE"/>
    <property type="match status" value="1"/>
</dbReference>
<comment type="caution">
    <text evidence="3">The sequence shown here is derived from an EMBL/GenBank/DDBJ whole genome shotgun (WGS) entry which is preliminary data.</text>
</comment>
<dbReference type="Gene3D" id="3.40.50.300">
    <property type="entry name" value="P-loop containing nucleotide triphosphate hydrolases"/>
    <property type="match status" value="1"/>
</dbReference>
<dbReference type="Pfam" id="PF13181">
    <property type="entry name" value="TPR_8"/>
    <property type="match status" value="1"/>
</dbReference>
<dbReference type="PANTHER" id="PTHR12788">
    <property type="entry name" value="PROTEIN-TYROSINE SULFOTRANSFERASE 2"/>
    <property type="match status" value="1"/>
</dbReference>
<dbReference type="InterPro" id="IPR027417">
    <property type="entry name" value="P-loop_NTPase"/>
</dbReference>
<evidence type="ECO:0000313" key="3">
    <source>
        <dbReference type="EMBL" id="KGJ96325.1"/>
    </source>
</evidence>
<dbReference type="EMBL" id="JQEC01000011">
    <property type="protein sequence ID" value="KGJ96325.1"/>
    <property type="molecule type" value="Genomic_DNA"/>
</dbReference>
<dbReference type="InterPro" id="IPR011990">
    <property type="entry name" value="TPR-like_helical_dom_sf"/>
</dbReference>
<dbReference type="Proteomes" id="UP000029868">
    <property type="component" value="Unassembled WGS sequence"/>
</dbReference>
<dbReference type="AlphaFoldDB" id="A0A099L1K6"/>
<gene>
    <name evidence="3" type="ORF">GAB14E_0272</name>
</gene>
<dbReference type="RefSeq" id="WP_033081270.1">
    <property type="nucleotide sequence ID" value="NZ_JQEC01000011.1"/>
</dbReference>
<dbReference type="InterPro" id="IPR026634">
    <property type="entry name" value="TPST-like"/>
</dbReference>
<dbReference type="Pfam" id="PF13469">
    <property type="entry name" value="Sulfotransfer_3"/>
    <property type="match status" value="1"/>
</dbReference>
<dbReference type="PROSITE" id="PS50005">
    <property type="entry name" value="TPR"/>
    <property type="match status" value="2"/>
</dbReference>
<dbReference type="InterPro" id="IPR019734">
    <property type="entry name" value="TPR_rpt"/>
</dbReference>
<dbReference type="Gene3D" id="1.25.40.10">
    <property type="entry name" value="Tetratricopeptide repeat domain"/>
    <property type="match status" value="1"/>
</dbReference>
<sequence>MNHKKMINSVNVMITSHQRECLTRAELAQANRDYKQAELGYRELIAQNIRLPEVYSHLALICAMSNRINEAHQLWSHALKIAPNFVGALMGLGDICKFERNFINAIKYYDKVIVENPKFAMAYLSLSMSLRPLNKLAESEQACRTAVELKPSLLQAREYLGQILIEKRELSQAQSLYEQLIIENPQNVKAHYELGNLLKSKGKLTQASSCYQKAYTIQPSYSQAHFTYASIHHYTDAKDAHIVSMQEQIKRDNLPTENKIQLSFALSKAYEDVNDFSRSFRYLDQGNSLRHNRYNYTVESDESFIKNIMKTFNKEAIKNLQLSPENSARPIFIVGMPRSGTSLVEKILSTHNKVHGAGELDYFFKLGTNNFLTEKTDFLFAPLNTYSKLQLENVGHAYLKQIEQLCNDSTYITDKLPFNMLLIGLIKIVLPNAKVIHCVRDPKDNCLSIFKKNFTSDNYRFAYNLKTLGQFHNLYRLLMRHWHDVFPGSIYDVHYESLVNNPEIEIKKLISACDLDWQSECLRFNESTSIVTTASAVQVRKPMYTSSVKVWHNYQDYLQPLFDALVDD</sequence>
<evidence type="ECO:0000256" key="2">
    <source>
        <dbReference type="PROSITE-ProRule" id="PRU00339"/>
    </source>
</evidence>
<protein>
    <submittedName>
        <fullName evidence="3">Sulfotransferase</fullName>
    </submittedName>
</protein>
<feature type="repeat" description="TPR" evidence="2">
    <location>
        <begin position="188"/>
        <end position="221"/>
    </location>
</feature>
<organism evidence="3 4">
    <name type="scientific">Colwellia psychrerythraea</name>
    <name type="common">Vibrio psychroerythus</name>
    <dbReference type="NCBI Taxonomy" id="28229"/>
    <lineage>
        <taxon>Bacteria</taxon>
        <taxon>Pseudomonadati</taxon>
        <taxon>Pseudomonadota</taxon>
        <taxon>Gammaproteobacteria</taxon>
        <taxon>Alteromonadales</taxon>
        <taxon>Colwelliaceae</taxon>
        <taxon>Colwellia</taxon>
    </lineage>
</organism>
<dbReference type="SUPFAM" id="SSF48452">
    <property type="entry name" value="TPR-like"/>
    <property type="match status" value="1"/>
</dbReference>